<comment type="caution">
    <text evidence="3">The sequence shown here is derived from an EMBL/GenBank/DDBJ whole genome shotgun (WGS) entry which is preliminary data.</text>
</comment>
<feature type="compositionally biased region" description="Polar residues" evidence="1">
    <location>
        <begin position="4282"/>
        <end position="4291"/>
    </location>
</feature>
<dbReference type="SMART" id="SM00912">
    <property type="entry name" value="Haemagg_act"/>
    <property type="match status" value="1"/>
</dbReference>
<dbReference type="InterPro" id="IPR008638">
    <property type="entry name" value="FhaB/CdiA-like_TPS"/>
</dbReference>
<protein>
    <submittedName>
        <fullName evidence="3">Hemagglutinin repeat-containing protein</fullName>
    </submittedName>
</protein>
<dbReference type="RefSeq" id="WP_380190045.1">
    <property type="nucleotide sequence ID" value="NZ_JBHTBQ010000046.1"/>
</dbReference>
<evidence type="ECO:0000313" key="3">
    <source>
        <dbReference type="EMBL" id="MFC7422154.1"/>
    </source>
</evidence>
<dbReference type="Gene3D" id="2.160.20.10">
    <property type="entry name" value="Single-stranded right-handed beta-helix, Pectin lyase-like"/>
    <property type="match status" value="1"/>
</dbReference>
<evidence type="ECO:0000256" key="1">
    <source>
        <dbReference type="SAM" id="MobiDB-lite"/>
    </source>
</evidence>
<dbReference type="Pfam" id="PF05594">
    <property type="entry name" value="Fil_haemagg"/>
    <property type="match status" value="21"/>
</dbReference>
<name>A0ABW2R4B5_9NEIS</name>
<dbReference type="InterPro" id="IPR012334">
    <property type="entry name" value="Pectin_lyas_fold"/>
</dbReference>
<proteinExistence type="predicted"/>
<evidence type="ECO:0000259" key="2">
    <source>
        <dbReference type="SMART" id="SM00912"/>
    </source>
</evidence>
<reference evidence="4" key="1">
    <citation type="journal article" date="2019" name="Int. J. Syst. Evol. Microbiol.">
        <title>The Global Catalogue of Microorganisms (GCM) 10K type strain sequencing project: providing services to taxonomists for standard genome sequencing and annotation.</title>
        <authorList>
            <consortium name="The Broad Institute Genomics Platform"/>
            <consortium name="The Broad Institute Genome Sequencing Center for Infectious Disease"/>
            <person name="Wu L."/>
            <person name="Ma J."/>
        </authorList>
    </citation>
    <scope>NUCLEOTIDE SEQUENCE [LARGE SCALE GENOMIC DNA]</scope>
    <source>
        <strain evidence="4">CCUG 62945</strain>
    </source>
</reference>
<dbReference type="InterPro" id="IPR008619">
    <property type="entry name" value="Filamentous_hemagglutn_rpt"/>
</dbReference>
<dbReference type="Pfam" id="PF13332">
    <property type="entry name" value="Fil_haemagg_2"/>
    <property type="match status" value="3"/>
</dbReference>
<dbReference type="SUPFAM" id="SSF51126">
    <property type="entry name" value="Pectin lyase-like"/>
    <property type="match status" value="1"/>
</dbReference>
<dbReference type="EMBL" id="JBHTBQ010000046">
    <property type="protein sequence ID" value="MFC7422154.1"/>
    <property type="molecule type" value="Genomic_DNA"/>
</dbReference>
<keyword evidence="4" id="KW-1185">Reference proteome</keyword>
<dbReference type="NCBIfam" id="TIGR01901">
    <property type="entry name" value="adhes_NPXG"/>
    <property type="match status" value="1"/>
</dbReference>
<dbReference type="InterPro" id="IPR025157">
    <property type="entry name" value="Hemagglutinin_rpt"/>
</dbReference>
<dbReference type="NCBIfam" id="TIGR01731">
    <property type="entry name" value="fil_hemag_20aa"/>
    <property type="match status" value="60"/>
</dbReference>
<dbReference type="InterPro" id="IPR024973">
    <property type="entry name" value="ESPR"/>
</dbReference>
<dbReference type="Pfam" id="PF05860">
    <property type="entry name" value="TPS"/>
    <property type="match status" value="1"/>
</dbReference>
<dbReference type="Proteomes" id="UP001596473">
    <property type="component" value="Unassembled WGS sequence"/>
</dbReference>
<dbReference type="InterPro" id="IPR011050">
    <property type="entry name" value="Pectin_lyase_fold/virulence"/>
</dbReference>
<accession>A0ABW2R4B5</accession>
<organism evidence="3 4">
    <name type="scientific">Iodobacter arcticus</name>
    <dbReference type="NCBI Taxonomy" id="590593"/>
    <lineage>
        <taxon>Bacteria</taxon>
        <taxon>Pseudomonadati</taxon>
        <taxon>Pseudomonadota</taxon>
        <taxon>Betaproteobacteria</taxon>
        <taxon>Neisseriales</taxon>
        <taxon>Chitinibacteraceae</taxon>
        <taxon>Iodobacter</taxon>
    </lineage>
</organism>
<dbReference type="InterPro" id="IPR010069">
    <property type="entry name" value="CdiA_FHA1_rpt"/>
</dbReference>
<dbReference type="Pfam" id="PF13018">
    <property type="entry name" value="ESPR"/>
    <property type="match status" value="1"/>
</dbReference>
<evidence type="ECO:0000313" key="4">
    <source>
        <dbReference type="Proteomes" id="UP001596473"/>
    </source>
</evidence>
<feature type="domain" description="Filamentous haemagglutinin FhaB/tRNA nuclease CdiA-like TPS" evidence="2">
    <location>
        <begin position="91"/>
        <end position="211"/>
    </location>
</feature>
<feature type="region of interest" description="Disordered" evidence="1">
    <location>
        <begin position="4260"/>
        <end position="4302"/>
    </location>
</feature>
<sequence>MNQNRYRLVFNAHRGLLMAVAETSNRQGKCASGEGGAGKIAVPFKQVRGLLKGWRTSLALALALMGQAHAQDLPLTPAGPAGVRPILDAAANGVPIVHTAPPSVGGVSRNQFKDFNVNKNGLILNNSNSNVQTQLGGWITANPQLGITPARIILNEVVGTNASQLRGTMEVAGRRADIVIANPNGLLCDACGFINTNRVTLTTGTPQFEQGRLQSLNVSQGVITIGQSGLNGSQLSQLDLLARGLVLEGEVWAQSLNSITGANQVLYGTLQSTSLGGSGEAPRFAVDIKSLGGMYANQVYLVATEQGLGVNSTGRIAALTGTLQLSSNGDITLKDSYAKQDLSITGSKQVSLTGQTQSEAALTVQAAGKLDQSGTVSTIGTGALLLNAASLNNTGSIIQQGQGPLTLSIAGDALNSGSVYSATNVSFTAGQWQDQGGIWQAQGKLDLNAGKVNLADTRLSSGADTVLNAASLNADRTVLSSLGKLDANATGPLSVANSQWQSQQTSKISASEISLDHSQLISQGELNIQANKLTTSQSKVASKGLLSAEVGDLISSTGGDWLSEQKLQLSAGRIINSGNMQSLDVSLQSKGLLDNSGGTVQSQQQLQINSQELLNKQGSLLAGKDLTLQSTALNNMQGKIASITAKTTIDTGILSNTSGLISAATGLQIQSLALSNQAGEISSAASLNIDAQDLSNLGGAILAQDKMQLKTAALDNAQGRIIAQHDLQLNTQALTNTQGTLAAVEGALTIDTHGQALINTGLMQAKQALTLSSGKLDNHGLLAGQALNINAAHIDNSQGRLIAQDGLQIKAKDLVSDAGLIQAGGNAQLDLAKLQNTHSAKDGGLIVGGSLLVNASELNNNSGFIHSNQAQSLNVQQLNNQDGQLQSQADLTIAVDAVANQGGRIQAAALTLHAKNAIDNSSGLIQSQQRLDIASTDLNNQKGSLLAGQALQLKTAALDNTQGKIASTAAKTTLNTAALNNEQGLIASATGTEVSSQSLSNQGGEISSTANLNIDTHGQSFSNLGGSVLAQGKMQLVTGALDNAQGRLLAQQNMQIDSAALSNTQGTIASVEGALSLDTHGQALSNTGKLQAKQLLDVRAAKLLNQGLLAGSGIAIDSLAVDNSHGQLIAQDALKMKAGEVLSDAGLIQTGGNAQLDVQRFTNTHSGKEGGVLVGGQLTLNADDLDNRSGLIHSNLAQVLNVQQLNNQDGQLQSQSSLSLSAQKIDNQAGHIQAADLTIKTPGQLDNRQGTLQGVQKLQIESQQLINQAGSVLSGQDLLLNTAAFDNSQGKIASTAGKITLNTDALSNDKGLISSATGTAISSQTVSNQGGEISSAADISLNTHGQALSNMAGSILAQGKMQLDIAALDNAQGRIQAQQNVQLNSQEISNTQGTIASVEGAMRIDTHGKALSNRDGKLQAKQALDLASGKLDNHGLLAGQILTINSQKIDNSQGQLIALDALKINAVELLSDAGLIQAGGNALLDVGKLQNTHSSKEGGVIAGGTLTVNTGELDNSSGQMYSKAAQTLNASLLNNQSGQLQSQGLLAINADNVQNQSGQMQAAALELKAKNSIDNNKGSIQSQQQLDITSQSLSNQGGSILAGQSLNLQTGALDNSQGKIASTAGQTNLTSAALNNDAGLISSATGTQISSQALSNKAGEINSAADLAIDTHGQAFSNGGVVLSNGKMQLATGTLDNADGRILAQQDLHISSQAISSSGTIASVEGNASVDTHGQALNNTGKLQAKLALDIQSGQLDNHGLLAGQNIGLNTANIDNSRGQLIAQDALKINAGLLISDAGLIQAGKAAQLDVAKLQNTHSAADGGLISGDTLTVNTGELDNSSGQIYSKAAQTLNATLLNNQSGQLQSQGALTINADDVRNQSGQIQAAALVLAAKNTIDNNKGRIQSQQQLDISSQSLSNQGGSVLAGQNINLHAGALDNSQGKIASTLGQTTLTSAALNNDAGLISSATGTQISSQSLSNKAGEINSVADLNIDTHGQVFSNGGAVLSNGKMQLVTGRLDNADGRILAQQDLHISSQGVRSSGTIASVEGNASVDTHGQALSNTGKLQAKLALDVQSGQLDNHGLLAGQNIGVNASHIDNSRGQLIAQDALKINAGLLISDAGLIQAGKTAQLDVTKLQNTHSAADGGVISGGTLTVNTGELDNSSGQLYSKAAQTLNASLLNNQAGQLQSQGSLTINADNVQNQSGQIQAAALVLAAKNTIDNNKGSIQSQQQLDIRSQSLSNQGGSLLAGQNINLQTGVLDNSHGKVASTAGRAAITSADLNNQAGLISSAAGTTLVSQTIKNDGGEISSEASLAINTQGHALSNIGGSLLAKNGALNLSSTALDNSNGRILAKDQLALIAHGLLNSGGVIASTTGDIDLSSHYLNNQNGKVQADTGLLKIQTGTVNNSQTGLLAAKNVQLNTADLDNSQGQIVAVANIDAKTGRVFNQSGLIQAGSSININTQGHDFINTQSHFDQADLRGKQGLIAGGNLQLNAASLVNTAGYIFSGQSQNVNLSGDFNNASGLVESKSALNIKAQSLNNTQGALTALGNADIVLSGVFANQGKLNVGGTATIKASALDNKNGRIDAGNLALAVTQFNNGKGVVETSAGANINTYGLDNLDGSIAVGTDLALTINGDYTHQGVLQAKGDLSLNSTHLVNQGKLISNHQTTITTGNLDNRGEISSLENTRINASGQLDNSGDGLIDGSAVRIDAGTINNTSRIYGDKLSIGANTINNRDTGVIAARADLQLGATTLNNLNTTGNQDGALIFSLGNASIGGGLDAAGNAQGQMGVLNNESSRIDVANNLLILANTVENKNIYLDIKQKTTTEKVVLNQVEFFDEAGTRYDSSALKYRGKKTFLGGDMFTKEKKVGMVKPSKAYPDEIFGSQAIQWSVETPKQCAAGGGGGHGGNGGGGCSDPISFHYSNTDPIWDKFGIARPPINFVDVPVSCKGISANYTACKKVRDLFAIWAPYEQQLDQKINAFNADLDARTYTHWNEYRFDSKTVTQSTVEKSAPGKIIAGGNMTLLGSAINNQDSALVAGGLLLGDVRNINNVSKQQGTRTEELKGSVGVNGGNWQALTLPPQTQSVPLMTVTYEGFSGAGIVKDKLGLVDAGKHAADKSASAAASQQQGGQVIDAARQQANQAQMADISQAQLSGANVASLVQQSSAQMQQAEQATLSGAKGPTQSAAEQAQMVDAKRAGLAAENNAPSAEQLAAMGPVSGQHVALLADKQQALASVDQAQMSDASKVELKDAQAAKMAQTSQQAGPKIQSMQLGQQGRVLTMLPNLVAPNNSLFKLHAAPNQRYLVETDPRFTNQRSFLSSDYFAQNLAKDPSQQLKRYGDGFFEQKLINDQILALTGRRFLSDYRDTESEFKSLMDAGISFAKQYQLTPGVALSAEQMALLTNDMVWLTTQTVTLADGSKQDVLVPQVYLRRLEQGDLQIGGAVISAREVHLSSSEDLVNRNSSIVGNKLTLNAGRDVLNDHGQMGGQQIFIHAKNDLQNQSGQIMGMGESSKLSLSAGRDIVLQTLAMGETKNAAGSAKQSNLDRQAIVQGGDISLSAGRDMLLKAASVQAGQDLSMQAKGKIDSQSIATSSSLHLATDHDWAGGRTGYLDKQSTQQNISSISAGGKALVVAGDRLSLVGTNVHAGQDLTLQGASVQIEAVKERLAGDDQRAGNNRYDRHAFSKESLQGGSITAGQNLSIKAVGPEGNITLKGADLLAEKGQLSLSAKKDIELASIDLTQTDTQETYRHSRGWFSSKTTTTSDFSRNTQAVGNSLSGNSIDLQAGKDIKVNGSAIAATQDVQLLAGNDVKITAGTNSSKDIHDRKESKSGLFSGGGFGFTYGKQEQQTHTDADGNIQSQNRSLVGSEQGKLTIKAGNAVQVTGSDLSALAGDMVIQGKQVTVDPGQDRHQSTETQSFKQSGITVAFSAPALTMLQAAQTVASSAQQGSESKDGRVKALSAGTAALAAKNGIDAAKAAAADPSSVSVSITYGESKSESTTKTSSISHSGSTLNAGGDIQILAVGDKASQLNVLGSEINAKGNIKLKSDGDINLQSALDESEQHSKNSSSSWGAGVAITFGQGGASYGVTANGSLSRGHADGKDTAQQNSHINAGKILTLESGNDTHIEGAVVSGNKIIADIGGDLKLASRQDTSQFDSKQSSVSASVTVGVGVSGSASISQDKMKSDYAAVQEQSGLFAGKDGFEIKVKNNTDLNGAVIASKSDDNTLSTGTLTQKDIHDRAEYSASSIGIGGGFSMGGTEKKPEDGKAPSTDQAATPSGSKLYDAGPSGVTPTAPVALSAGDNGTSTTKSAIATAKITITDEAKQKELTGKTSAETIASLSRDTDGAQQKLDNDFKPEKINELFSATKTFLQEGSTFMANRTAEADAAKKALDGTSASLSAEQAKPQDQQNQALIRQLDAQVISLGEQKTEADRWTPGGDYGRAMTALQAAVGGNVSGGLTGLVQNASVAYVQSLGAEQIKEIANSFQTKKGEENQTSQNVRAALHAIASCAGAAVSASNCSSAAVGAASSVVINNVLSEIENTNADKMTASEKEKRKNLVGSIITGIVAVADGNAAAANNAAQIEMENNYLSYDDNIRRGAIERLLKDPNTKNKSALLSEKAAIDQKDSSNNAALVKACYGAADSVGCQSERQKANDTRATYDNKRTYNSTPEQLWSEVGEIDSLLTRTSPQAQYDAKLRQLKAQNIARALNISDAAAEKVLTYGELTVVAVGPLVGEVLLNKVGVDPAVKVAVRKESVIESLTPGIVAKSEVGRTVTGAKGGASTVGMLEDAAFPQVPAKLTKAFSEEGQKIYSQIARQPIKTVADLTDALRKGLIKPSQVPLDYVVIDGQSMIANTRTSTALINAGIPKSQWHGVNKTGIKAYGDVTFEELVHNQLNKNYGGSVDKARR</sequence>
<gene>
    <name evidence="3" type="ORF">ACFQNF_20050</name>
</gene>